<dbReference type="Gene3D" id="1.10.510.10">
    <property type="entry name" value="Transferase(Phosphotransferase) domain 1"/>
    <property type="match status" value="1"/>
</dbReference>
<reference evidence="9" key="2">
    <citation type="submission" date="2025-08" db="UniProtKB">
        <authorList>
            <consortium name="Ensembl"/>
        </authorList>
    </citation>
    <scope>IDENTIFICATION</scope>
</reference>
<dbReference type="PANTHER" id="PTHR24058:SF53">
    <property type="entry name" value="HOMEODOMAIN-INTERACTING PROTEIN KINASE 2"/>
    <property type="match status" value="1"/>
</dbReference>
<reference evidence="9 10" key="1">
    <citation type="journal article" date="2014" name="Nat. Genet.">
        <title>Whole-genome sequence of a flatfish provides insights into ZW sex chromosome evolution and adaptation to a benthic lifestyle.</title>
        <authorList>
            <person name="Chen S."/>
            <person name="Zhang G."/>
            <person name="Shao C."/>
            <person name="Huang Q."/>
            <person name="Liu G."/>
            <person name="Zhang P."/>
            <person name="Song W."/>
            <person name="An N."/>
            <person name="Chalopin D."/>
            <person name="Volff J.N."/>
            <person name="Hong Y."/>
            <person name="Li Q."/>
            <person name="Sha Z."/>
            <person name="Zhou H."/>
            <person name="Xie M."/>
            <person name="Yu Q."/>
            <person name="Liu Y."/>
            <person name="Xiang H."/>
            <person name="Wang N."/>
            <person name="Wu K."/>
            <person name="Yang C."/>
            <person name="Zhou Q."/>
            <person name="Liao X."/>
            <person name="Yang L."/>
            <person name="Hu Q."/>
            <person name="Zhang J."/>
            <person name="Meng L."/>
            <person name="Jin L."/>
            <person name="Tian Y."/>
            <person name="Lian J."/>
            <person name="Yang J."/>
            <person name="Miao G."/>
            <person name="Liu S."/>
            <person name="Liang Z."/>
            <person name="Yan F."/>
            <person name="Li Y."/>
            <person name="Sun B."/>
            <person name="Zhang H."/>
            <person name="Zhang J."/>
            <person name="Zhu Y."/>
            <person name="Du M."/>
            <person name="Zhao Y."/>
            <person name="Schartl M."/>
            <person name="Tang Q."/>
            <person name="Wang J."/>
        </authorList>
    </citation>
    <scope>NUCLEOTIDE SEQUENCE</scope>
</reference>
<keyword evidence="3 6" id="KW-0547">Nucleotide-binding</keyword>
<evidence type="ECO:0000256" key="1">
    <source>
        <dbReference type="ARBA" id="ARBA00022527"/>
    </source>
</evidence>
<dbReference type="OMA" id="MYISEDL"/>
<evidence type="ECO:0000256" key="4">
    <source>
        <dbReference type="ARBA" id="ARBA00022777"/>
    </source>
</evidence>
<reference evidence="9" key="3">
    <citation type="submission" date="2025-09" db="UniProtKB">
        <authorList>
            <consortium name="Ensembl"/>
        </authorList>
    </citation>
    <scope>IDENTIFICATION</scope>
</reference>
<evidence type="ECO:0000256" key="2">
    <source>
        <dbReference type="ARBA" id="ARBA00022679"/>
    </source>
</evidence>
<dbReference type="GO" id="GO:0005737">
    <property type="term" value="C:cytoplasm"/>
    <property type="evidence" value="ECO:0007669"/>
    <property type="project" value="TreeGrafter"/>
</dbReference>
<dbReference type="InterPro" id="IPR011009">
    <property type="entry name" value="Kinase-like_dom_sf"/>
</dbReference>
<evidence type="ECO:0000256" key="5">
    <source>
        <dbReference type="ARBA" id="ARBA00022840"/>
    </source>
</evidence>
<keyword evidence="10" id="KW-1185">Reference proteome</keyword>
<dbReference type="GO" id="GO:0003714">
    <property type="term" value="F:transcription corepressor activity"/>
    <property type="evidence" value="ECO:0007669"/>
    <property type="project" value="TreeGrafter"/>
</dbReference>
<accession>A0A3P8WC81</accession>
<dbReference type="AlphaFoldDB" id="A0A3P8WC81"/>
<evidence type="ECO:0000256" key="6">
    <source>
        <dbReference type="PROSITE-ProRule" id="PRU10141"/>
    </source>
</evidence>
<feature type="domain" description="Protein kinase" evidence="8">
    <location>
        <begin position="6"/>
        <end position="267"/>
    </location>
</feature>
<dbReference type="GO" id="GO:0005524">
    <property type="term" value="F:ATP binding"/>
    <property type="evidence" value="ECO:0007669"/>
    <property type="project" value="UniProtKB-UniRule"/>
</dbReference>
<dbReference type="PROSITE" id="PS00107">
    <property type="entry name" value="PROTEIN_KINASE_ATP"/>
    <property type="match status" value="1"/>
</dbReference>
<keyword evidence="1" id="KW-0723">Serine/threonine-protein kinase</keyword>
<dbReference type="InterPro" id="IPR017441">
    <property type="entry name" value="Protein_kinase_ATP_BS"/>
</dbReference>
<keyword evidence="4" id="KW-0418">Kinase</keyword>
<keyword evidence="5 6" id="KW-0067">ATP-binding</keyword>
<dbReference type="SUPFAM" id="SSF56112">
    <property type="entry name" value="Protein kinase-like (PK-like)"/>
    <property type="match status" value="1"/>
</dbReference>
<dbReference type="PANTHER" id="PTHR24058">
    <property type="entry name" value="DUAL SPECIFICITY PROTEIN KINASE"/>
    <property type="match status" value="1"/>
</dbReference>
<dbReference type="Pfam" id="PF00069">
    <property type="entry name" value="Pkinase"/>
    <property type="match status" value="1"/>
</dbReference>
<dbReference type="InterPro" id="IPR000719">
    <property type="entry name" value="Prot_kinase_dom"/>
</dbReference>
<name>A0A3P8WC81_CYNSE</name>
<dbReference type="GO" id="GO:0003713">
    <property type="term" value="F:transcription coactivator activity"/>
    <property type="evidence" value="ECO:0007669"/>
    <property type="project" value="TreeGrafter"/>
</dbReference>
<dbReference type="SMART" id="SM00220">
    <property type="entry name" value="S_TKc"/>
    <property type="match status" value="1"/>
</dbReference>
<dbReference type="GO" id="GO:0042771">
    <property type="term" value="P:intrinsic apoptotic signaling pathway in response to DNA damage by p53 class mediator"/>
    <property type="evidence" value="ECO:0007669"/>
    <property type="project" value="TreeGrafter"/>
</dbReference>
<evidence type="ECO:0000259" key="8">
    <source>
        <dbReference type="PROSITE" id="PS50011"/>
    </source>
</evidence>
<sequence length="566" mass="62831">MNSCGYRVDKLLGRGGFGFVYQCIRSDSDELVALKIIHSKNSGIGVQEVRNLEQIRELDPEMNNFIRLNRHFELDGHIFLEFEKLDINVDNLVERHGSLHLADIQVITQQVVVALEALNSIRMVHADIKPENIMLVDQKQKPYKIKLIDFGIACHVSKLKCGDIIHILEYQAPEVSLGIPVNEAIDMWALGCVVAFMYISEDLYTGSCELGKMEEVVCTLQSTSKTPVHQPVRDVTAKQFTSLDDILLHIDPSKRIKPREALKHPFMTWKRFPSDLIFESSARKKKLPQTEDNAAPVDKKSPQSTTKNVISSSVFTAADIAKASSEDATPTEPSSASTGYVSVVDHSDTDEESAGWTNIKPKKIYFKRISRFLTHLFKRGEPCCESPGDDETTASTSKLQPHPASITSRQQSKIPSNGIPAVETSLTTDKTPSLTGVRTKKTYFKRLSGFFSQLCKKRTASSCVKKPTSRATINIISSGPFPTESLATVAGSASYGSAGDKIGAEEEATDYTEVKTKRKYLKRMSRFLSPLIKTITCCRKDKIEVKCCKTSSPANQPDVTESLVDI</sequence>
<proteinExistence type="predicted"/>
<feature type="region of interest" description="Disordered" evidence="7">
    <location>
        <begin position="283"/>
        <end position="308"/>
    </location>
</feature>
<dbReference type="PROSITE" id="PS00108">
    <property type="entry name" value="PROTEIN_KINASE_ST"/>
    <property type="match status" value="1"/>
</dbReference>
<dbReference type="Proteomes" id="UP000265120">
    <property type="component" value="Chromosome 9"/>
</dbReference>
<dbReference type="GO" id="GO:0046332">
    <property type="term" value="F:SMAD binding"/>
    <property type="evidence" value="ECO:0007669"/>
    <property type="project" value="TreeGrafter"/>
</dbReference>
<dbReference type="GO" id="GO:0045944">
    <property type="term" value="P:positive regulation of transcription by RNA polymerase II"/>
    <property type="evidence" value="ECO:0007669"/>
    <property type="project" value="TreeGrafter"/>
</dbReference>
<dbReference type="InParanoid" id="A0A3P8WC81"/>
<feature type="binding site" evidence="6">
    <location>
        <position position="35"/>
    </location>
    <ligand>
        <name>ATP</name>
        <dbReference type="ChEBI" id="CHEBI:30616"/>
    </ligand>
</feature>
<evidence type="ECO:0000313" key="9">
    <source>
        <dbReference type="Ensembl" id="ENSCSEP00000024062.1"/>
    </source>
</evidence>
<dbReference type="Gene3D" id="3.30.200.20">
    <property type="entry name" value="Phosphorylase Kinase, domain 1"/>
    <property type="match status" value="1"/>
</dbReference>
<dbReference type="GO" id="GO:0004674">
    <property type="term" value="F:protein serine/threonine kinase activity"/>
    <property type="evidence" value="ECO:0007669"/>
    <property type="project" value="UniProtKB-KW"/>
</dbReference>
<keyword evidence="2" id="KW-0808">Transferase</keyword>
<evidence type="ECO:0000313" key="10">
    <source>
        <dbReference type="Proteomes" id="UP000265120"/>
    </source>
</evidence>
<protein>
    <recommendedName>
        <fullName evidence="8">Protein kinase domain-containing protein</fullName>
    </recommendedName>
</protein>
<dbReference type="GO" id="GO:0007224">
    <property type="term" value="P:smoothened signaling pathway"/>
    <property type="evidence" value="ECO:0007669"/>
    <property type="project" value="TreeGrafter"/>
</dbReference>
<dbReference type="GO" id="GO:0016605">
    <property type="term" value="C:PML body"/>
    <property type="evidence" value="ECO:0007669"/>
    <property type="project" value="TreeGrafter"/>
</dbReference>
<feature type="region of interest" description="Disordered" evidence="7">
    <location>
        <begin position="384"/>
        <end position="426"/>
    </location>
</feature>
<dbReference type="Ensembl" id="ENSCSET00000024383.1">
    <property type="protein sequence ID" value="ENSCSEP00000024062.1"/>
    <property type="gene ID" value="ENSCSEG00000015346.1"/>
</dbReference>
<evidence type="ECO:0000256" key="7">
    <source>
        <dbReference type="SAM" id="MobiDB-lite"/>
    </source>
</evidence>
<organism evidence="9 10">
    <name type="scientific">Cynoglossus semilaevis</name>
    <name type="common">Tongue sole</name>
    <dbReference type="NCBI Taxonomy" id="244447"/>
    <lineage>
        <taxon>Eukaryota</taxon>
        <taxon>Metazoa</taxon>
        <taxon>Chordata</taxon>
        <taxon>Craniata</taxon>
        <taxon>Vertebrata</taxon>
        <taxon>Euteleostomi</taxon>
        <taxon>Actinopterygii</taxon>
        <taxon>Neopterygii</taxon>
        <taxon>Teleostei</taxon>
        <taxon>Neoteleostei</taxon>
        <taxon>Acanthomorphata</taxon>
        <taxon>Carangaria</taxon>
        <taxon>Pleuronectiformes</taxon>
        <taxon>Pleuronectoidei</taxon>
        <taxon>Cynoglossidae</taxon>
        <taxon>Cynoglossinae</taxon>
        <taxon>Cynoglossus</taxon>
    </lineage>
</organism>
<dbReference type="GO" id="GO:0004713">
    <property type="term" value="F:protein tyrosine kinase activity"/>
    <property type="evidence" value="ECO:0007669"/>
    <property type="project" value="TreeGrafter"/>
</dbReference>
<dbReference type="InterPro" id="IPR008271">
    <property type="entry name" value="Ser/Thr_kinase_AS"/>
</dbReference>
<dbReference type="GeneTree" id="ENSGT00940000155356"/>
<dbReference type="STRING" id="244447.ENSCSEP00000024062"/>
<evidence type="ECO:0000256" key="3">
    <source>
        <dbReference type="ARBA" id="ARBA00022741"/>
    </source>
</evidence>
<dbReference type="InterPro" id="IPR050494">
    <property type="entry name" value="Ser_Thr_dual-spec_kinase"/>
</dbReference>
<dbReference type="PROSITE" id="PS50011">
    <property type="entry name" value="PROTEIN_KINASE_DOM"/>
    <property type="match status" value="1"/>
</dbReference>
<feature type="compositionally biased region" description="Polar residues" evidence="7">
    <location>
        <begin position="393"/>
        <end position="415"/>
    </location>
</feature>